<dbReference type="Gene3D" id="3.55.50.10">
    <property type="entry name" value="Baseplate protein-like domains"/>
    <property type="match status" value="1"/>
</dbReference>
<reference evidence="1 2" key="1">
    <citation type="submission" date="2019-12" db="EMBL/GenBank/DDBJ databases">
        <title>Erwinia sp. nov., isolated from droppings of birds in the Qinghai-Tiebt plateau of China.</title>
        <authorList>
            <person name="Ge Y."/>
        </authorList>
    </citation>
    <scope>NUCLEOTIDE SEQUENCE [LARGE SCALE GENOMIC DNA]</scope>
    <source>
        <strain evidence="1 2">J780</strain>
    </source>
</reference>
<gene>
    <name evidence="1" type="ORF">GN242_06590</name>
</gene>
<dbReference type="Pfam" id="PF05954">
    <property type="entry name" value="Phage_GPD"/>
    <property type="match status" value="1"/>
</dbReference>
<dbReference type="KEGG" id="erwi:GN242_06590"/>
<sequence>MFSDNSNNPAAFAGRSPGGLQFTLTPAGLSPDALAVAFSLFHLHPAREFCVQYQKPDFSFIQRLTAEEGIFYYFEFDGGKNTLVYADDFAVLPGGGLLPYNPNPRGYAIIKSHRSARLTGWRQQCCYDQRVNNAEFW</sequence>
<name>A0A6I6EKT3_9GAMM</name>
<organism evidence="1 2">
    <name type="scientific">Erwinia sorbitola</name>
    <dbReference type="NCBI Taxonomy" id="2681984"/>
    <lineage>
        <taxon>Bacteria</taxon>
        <taxon>Pseudomonadati</taxon>
        <taxon>Pseudomonadota</taxon>
        <taxon>Gammaproteobacteria</taxon>
        <taxon>Enterobacterales</taxon>
        <taxon>Erwiniaceae</taxon>
        <taxon>Erwinia</taxon>
    </lineage>
</organism>
<dbReference type="EMBL" id="CP046509">
    <property type="protein sequence ID" value="QGU86896.1"/>
    <property type="molecule type" value="Genomic_DNA"/>
</dbReference>
<protein>
    <submittedName>
        <fullName evidence="1">Uncharacterized protein</fullName>
    </submittedName>
</protein>
<proteinExistence type="predicted"/>
<dbReference type="AlphaFoldDB" id="A0A6I6EKT3"/>
<accession>A0A6I6EKT3</accession>
<evidence type="ECO:0000313" key="2">
    <source>
        <dbReference type="Proteomes" id="UP000424752"/>
    </source>
</evidence>
<dbReference type="Proteomes" id="UP000424752">
    <property type="component" value="Chromosome"/>
</dbReference>
<evidence type="ECO:0000313" key="1">
    <source>
        <dbReference type="EMBL" id="QGU86896.1"/>
    </source>
</evidence>
<dbReference type="SUPFAM" id="SSF69279">
    <property type="entry name" value="Phage tail proteins"/>
    <property type="match status" value="1"/>
</dbReference>